<sequence length="376" mass="42537">MCAPHIQAQFPMTLIIDGHQDIAYNALTFGRDVRRSVLETRQREANTWIPRVTGETLLGWPEYQQAQVGLIFATIFLTPARYKAGEWETQAYTMPEEGHRLAEAQLAWYRQLFERDPDLFRPVSTRKDLDAVLTPWFQQPAIYPEVTHPVGLVLTLEGIEWMTDPAQLPAWYEAGVRLVGMVWAGDERCGGMYQRNGLSREGQGWLAALAETGFILDITHMSEAAALVALERYEGVVVASHSNVRTLLSEDPHERHLSPLQIRLLIERDGLIGVLPFNRYLRPEWKNSDPREQVRLEHLIAHIDTICQVAGNARHVALGTDFDGGFGYPAVPLEINTIADLPRLAEGLHQRGYTPADIAAIFHANWQRILEKVLPE</sequence>
<evidence type="ECO:0000313" key="2">
    <source>
        <dbReference type="Proteomes" id="UP000050544"/>
    </source>
</evidence>
<dbReference type="PROSITE" id="PS51365">
    <property type="entry name" value="RENAL_DIPEPTIDASE_2"/>
    <property type="match status" value="1"/>
</dbReference>
<dbReference type="Pfam" id="PF01244">
    <property type="entry name" value="Peptidase_M19"/>
    <property type="match status" value="1"/>
</dbReference>
<evidence type="ECO:0000313" key="1">
    <source>
        <dbReference type="EMBL" id="KPL83989.1"/>
    </source>
</evidence>
<evidence type="ECO:0008006" key="3">
    <source>
        <dbReference type="Google" id="ProtNLM"/>
    </source>
</evidence>
<accession>A0A0P6YMM0</accession>
<dbReference type="AlphaFoldDB" id="A0A0P6YMM0"/>
<dbReference type="PANTHER" id="PTHR10443">
    <property type="entry name" value="MICROSOMAL DIPEPTIDASE"/>
    <property type="match status" value="1"/>
</dbReference>
<dbReference type="GO" id="GO:0006508">
    <property type="term" value="P:proteolysis"/>
    <property type="evidence" value="ECO:0007669"/>
    <property type="project" value="InterPro"/>
</dbReference>
<dbReference type="InterPro" id="IPR008257">
    <property type="entry name" value="Pept_M19"/>
</dbReference>
<dbReference type="RefSeq" id="WP_054520419.1">
    <property type="nucleotide sequence ID" value="NZ_LGKO01000002.1"/>
</dbReference>
<comment type="caution">
    <text evidence="1">The sequence shown here is derived from an EMBL/GenBank/DDBJ whole genome shotgun (WGS) entry which is preliminary data.</text>
</comment>
<dbReference type="EMBL" id="LGKO01000002">
    <property type="protein sequence ID" value="KPL83989.1"/>
    <property type="molecule type" value="Genomic_DNA"/>
</dbReference>
<dbReference type="STRING" id="869279.SE15_01980"/>
<dbReference type="InterPro" id="IPR032466">
    <property type="entry name" value="Metal_Hydrolase"/>
</dbReference>
<dbReference type="Gene3D" id="3.20.20.140">
    <property type="entry name" value="Metal-dependent hydrolases"/>
    <property type="match status" value="1"/>
</dbReference>
<keyword evidence="2" id="KW-1185">Reference proteome</keyword>
<organism evidence="1 2">
    <name type="scientific">Thermanaerothrix daxensis</name>
    <dbReference type="NCBI Taxonomy" id="869279"/>
    <lineage>
        <taxon>Bacteria</taxon>
        <taxon>Bacillati</taxon>
        <taxon>Chloroflexota</taxon>
        <taxon>Anaerolineae</taxon>
        <taxon>Anaerolineales</taxon>
        <taxon>Anaerolineaceae</taxon>
        <taxon>Thermanaerothrix</taxon>
    </lineage>
</organism>
<protein>
    <recommendedName>
        <fullName evidence="3">Peptidase M19</fullName>
    </recommendedName>
</protein>
<dbReference type="GO" id="GO:0070573">
    <property type="term" value="F:metallodipeptidase activity"/>
    <property type="evidence" value="ECO:0007669"/>
    <property type="project" value="InterPro"/>
</dbReference>
<name>A0A0P6YMM0_9CHLR</name>
<gene>
    <name evidence="1" type="ORF">SE15_01980</name>
</gene>
<dbReference type="Proteomes" id="UP000050544">
    <property type="component" value="Unassembled WGS sequence"/>
</dbReference>
<dbReference type="PANTHER" id="PTHR10443:SF12">
    <property type="entry name" value="DIPEPTIDASE"/>
    <property type="match status" value="1"/>
</dbReference>
<reference evidence="1 2" key="1">
    <citation type="submission" date="2015-07" db="EMBL/GenBank/DDBJ databases">
        <title>Whole genome sequence of Thermanaerothrix daxensis DSM 23592.</title>
        <authorList>
            <person name="Hemp J."/>
            <person name="Ward L.M."/>
            <person name="Pace L.A."/>
            <person name="Fischer W.W."/>
        </authorList>
    </citation>
    <scope>NUCLEOTIDE SEQUENCE [LARGE SCALE GENOMIC DNA]</scope>
    <source>
        <strain evidence="1 2">GNS-1</strain>
    </source>
</reference>
<dbReference type="SUPFAM" id="SSF51556">
    <property type="entry name" value="Metallo-dependent hydrolases"/>
    <property type="match status" value="1"/>
</dbReference>
<proteinExistence type="predicted"/>
<dbReference type="OrthoDB" id="9804920at2"/>